<dbReference type="PANTHER" id="PTHR47371">
    <property type="entry name" value="LIPOTEICHOIC ACID SYNTHASE"/>
    <property type="match status" value="1"/>
</dbReference>
<dbReference type="Proteomes" id="UP000198860">
    <property type="component" value="Unassembled WGS sequence"/>
</dbReference>
<evidence type="ECO:0000256" key="5">
    <source>
        <dbReference type="ARBA" id="ARBA00022989"/>
    </source>
</evidence>
<keyword evidence="3 7" id="KW-1003">Cell membrane</keyword>
<evidence type="ECO:0000256" key="3">
    <source>
        <dbReference type="ARBA" id="ARBA00022475"/>
    </source>
</evidence>
<dbReference type="GO" id="GO:0005886">
    <property type="term" value="C:plasma membrane"/>
    <property type="evidence" value="ECO:0007669"/>
    <property type="project" value="UniProtKB-SubCell"/>
</dbReference>
<organism evidence="13 14">
    <name type="scientific">Halobacillus aidingensis</name>
    <dbReference type="NCBI Taxonomy" id="240303"/>
    <lineage>
        <taxon>Bacteria</taxon>
        <taxon>Bacillati</taxon>
        <taxon>Bacillota</taxon>
        <taxon>Bacilli</taxon>
        <taxon>Bacillales</taxon>
        <taxon>Bacillaceae</taxon>
        <taxon>Halobacillus</taxon>
    </lineage>
</organism>
<dbReference type="Pfam" id="PF00884">
    <property type="entry name" value="Sulfatase"/>
    <property type="match status" value="1"/>
</dbReference>
<feature type="binding site" evidence="10">
    <location>
        <position position="452"/>
    </location>
    <ligand>
        <name>Mn(2+)</name>
        <dbReference type="ChEBI" id="CHEBI:29035"/>
    </ligand>
</feature>
<keyword evidence="9" id="KW-0479">Metal-binding</keyword>
<feature type="binding site" evidence="10">
    <location>
        <position position="453"/>
    </location>
    <ligand>
        <name>Mn(2+)</name>
        <dbReference type="ChEBI" id="CHEBI:29035"/>
    </ligand>
</feature>
<evidence type="ECO:0000256" key="10">
    <source>
        <dbReference type="PIRSR" id="PIRSR005091-3"/>
    </source>
</evidence>
<feature type="transmembrane region" description="Helical" evidence="11">
    <location>
        <begin position="65"/>
        <end position="84"/>
    </location>
</feature>
<keyword evidence="5 11" id="KW-1133">Transmembrane helix</keyword>
<feature type="transmembrane region" description="Helical" evidence="11">
    <location>
        <begin position="32"/>
        <end position="53"/>
    </location>
</feature>
<evidence type="ECO:0000256" key="2">
    <source>
        <dbReference type="ARBA" id="ARBA00009983"/>
    </source>
</evidence>
<comment type="similarity">
    <text evidence="2 7">Belongs to the LTA synthase family.</text>
</comment>
<evidence type="ECO:0000256" key="7">
    <source>
        <dbReference type="PIRNR" id="PIRNR005091"/>
    </source>
</evidence>
<sequence length="597" mass="69574">MKAYTGLIAFYWVKIILLMYIGFQLQPTHWPGHLLMILTIIGPVMLLFSVPLFTPDRYRKWVSPALLFLTTFWMYAHLLYYRFYEDFMTLTILLQIGNVGGLSRSTWELFSPWDLLLFLDIFVVGWVLFKKETFQLPPKKWYLGVASLLTITMLAAGLLYKPYVLKENYNRTQFVQTMSLFTYQLFDVGHSIRSPLFKWMSDPRDAEPMQAHVKEQEKEMTEWFGEAEGMNVVFIGLESVQNFVLDLEVDGQEVTPFLNKIKNESFYFSNLYEQTAQGKSSDAEFMIDTGLYPLDGGSVFVRRPDNAFHGLPEILGNYQSAVFHGNERSFWNRTEMYATLGYDRFFSERDYKVTEENSINYGLEDHHFFEQSIPKLKELDTPYLAKFITLTNHFPFLLHEEDQTFETDVTSEPVVNRYLSTVHYLDQSVETFMEKLQEQGMYENTMFILYGDHYGVSTEYEDGLFELLDQPETTFSHIKNQRVPVLIHIPGLQGEVFDEIAGQIDIRATVLHLLGKRSANYMSFSENLLTRKHDAFVTFRNGNYISESTMYVKGQCLDTEKGTPLSNQACEKGRSKARSELQLSDQVIKGDWLRYKE</sequence>
<feature type="transmembrane region" description="Helical" evidence="11">
    <location>
        <begin position="141"/>
        <end position="160"/>
    </location>
</feature>
<gene>
    <name evidence="13" type="ORF">SAMN05421677_102213</name>
</gene>
<keyword evidence="9" id="KW-0464">Manganese</keyword>
<dbReference type="PIRSF" id="PIRSF005091">
    <property type="entry name" value="Mmb_sulf_HI1246"/>
    <property type="match status" value="1"/>
</dbReference>
<dbReference type="GO" id="GO:0046872">
    <property type="term" value="F:metal ion binding"/>
    <property type="evidence" value="ECO:0007669"/>
    <property type="project" value="UniProtKB-KW"/>
</dbReference>
<evidence type="ECO:0000259" key="12">
    <source>
        <dbReference type="Pfam" id="PF00884"/>
    </source>
</evidence>
<dbReference type="InterPro" id="IPR000917">
    <property type="entry name" value="Sulfatase_N"/>
</dbReference>
<dbReference type="PANTHER" id="PTHR47371:SF1">
    <property type="entry name" value="LIPOTEICHOIC ACID SYNTHASE-LIKE YQGS"/>
    <property type="match status" value="1"/>
</dbReference>
<dbReference type="STRING" id="240303.SAMN05421677_102213"/>
<dbReference type="RefSeq" id="WP_089650983.1">
    <property type="nucleotide sequence ID" value="NZ_FNIZ01000002.1"/>
</dbReference>
<keyword evidence="14" id="KW-1185">Reference proteome</keyword>
<dbReference type="SUPFAM" id="SSF53649">
    <property type="entry name" value="Alkaline phosphatase-like"/>
    <property type="match status" value="1"/>
</dbReference>
<dbReference type="InterPro" id="IPR050448">
    <property type="entry name" value="OpgB/LTA_synthase_biosynth"/>
</dbReference>
<proteinExistence type="inferred from homology"/>
<keyword evidence="6 7" id="KW-0472">Membrane</keyword>
<evidence type="ECO:0000256" key="8">
    <source>
        <dbReference type="PIRSR" id="PIRSR005091-1"/>
    </source>
</evidence>
<evidence type="ECO:0000256" key="9">
    <source>
        <dbReference type="PIRSR" id="PIRSR005091-2"/>
    </source>
</evidence>
<evidence type="ECO:0000256" key="6">
    <source>
        <dbReference type="ARBA" id="ARBA00023136"/>
    </source>
</evidence>
<feature type="binding site" evidence="9">
    <location>
        <position position="393"/>
    </location>
    <ligand>
        <name>substrate</name>
    </ligand>
</feature>
<dbReference type="EMBL" id="FNIZ01000002">
    <property type="protein sequence ID" value="SDO01630.1"/>
    <property type="molecule type" value="Genomic_DNA"/>
</dbReference>
<dbReference type="InterPro" id="IPR012160">
    <property type="entry name" value="LtaS-like"/>
</dbReference>
<dbReference type="InterPro" id="IPR017850">
    <property type="entry name" value="Alkaline_phosphatase_core_sf"/>
</dbReference>
<keyword evidence="4 11" id="KW-0812">Transmembrane</keyword>
<evidence type="ECO:0000256" key="4">
    <source>
        <dbReference type="ARBA" id="ARBA00022692"/>
    </source>
</evidence>
<feature type="transmembrane region" description="Helical" evidence="11">
    <location>
        <begin position="110"/>
        <end position="129"/>
    </location>
</feature>
<evidence type="ECO:0000313" key="13">
    <source>
        <dbReference type="EMBL" id="SDO01630.1"/>
    </source>
</evidence>
<feature type="binding site" evidence="10">
    <location>
        <position position="238"/>
    </location>
    <ligand>
        <name>Mn(2+)</name>
        <dbReference type="ChEBI" id="CHEBI:29035"/>
    </ligand>
</feature>
<evidence type="ECO:0000256" key="11">
    <source>
        <dbReference type="SAM" id="Phobius"/>
    </source>
</evidence>
<dbReference type="OrthoDB" id="5901192at2"/>
<name>A0A1H0G459_HALAD</name>
<dbReference type="AlphaFoldDB" id="A0A1H0G459"/>
<feature type="domain" description="Sulfatase N-terminal" evidence="12">
    <location>
        <begin position="231"/>
        <end position="515"/>
    </location>
</feature>
<evidence type="ECO:0000313" key="14">
    <source>
        <dbReference type="Proteomes" id="UP000198860"/>
    </source>
</evidence>
<dbReference type="Gene3D" id="3.40.720.10">
    <property type="entry name" value="Alkaline Phosphatase, subunit A"/>
    <property type="match status" value="1"/>
</dbReference>
<evidence type="ECO:0000256" key="1">
    <source>
        <dbReference type="ARBA" id="ARBA00004651"/>
    </source>
</evidence>
<protein>
    <submittedName>
        <fullName evidence="13">Uncharacterized sulfatase/lipoteichoic acid synthase</fullName>
    </submittedName>
</protein>
<reference evidence="14" key="1">
    <citation type="submission" date="2016-10" db="EMBL/GenBank/DDBJ databases">
        <authorList>
            <person name="Varghese N."/>
            <person name="Submissions S."/>
        </authorList>
    </citation>
    <scope>NUCLEOTIDE SEQUENCE [LARGE SCALE GENOMIC DNA]</scope>
    <source>
        <strain evidence="14">CGMCC 1.3703</strain>
    </source>
</reference>
<accession>A0A1H0G459</accession>
<comment type="subcellular location">
    <subcellularLocation>
        <location evidence="1">Cell membrane</location>
        <topology evidence="1">Multi-pass membrane protein</topology>
    </subcellularLocation>
</comment>
<feature type="active site" evidence="8">
    <location>
        <position position="280"/>
    </location>
</feature>
<dbReference type="Gene3D" id="3.30.1120.170">
    <property type="match status" value="1"/>
</dbReference>
<dbReference type="CDD" id="cd16015">
    <property type="entry name" value="LTA_synthase"/>
    <property type="match status" value="1"/>
</dbReference>
<feature type="transmembrane region" description="Helical" evidence="11">
    <location>
        <begin position="7"/>
        <end position="26"/>
    </location>
</feature>